<name>V7C124_PHAVU</name>
<evidence type="ECO:0000313" key="7">
    <source>
        <dbReference type="EMBL" id="ESW22995.1"/>
    </source>
</evidence>
<evidence type="ECO:0000313" key="8">
    <source>
        <dbReference type="Proteomes" id="UP000000226"/>
    </source>
</evidence>
<dbReference type="SMR" id="V7C124"/>
<evidence type="ECO:0000256" key="3">
    <source>
        <dbReference type="ARBA" id="ARBA00022471"/>
    </source>
</evidence>
<dbReference type="PANTHER" id="PTHR31232">
    <property type="match status" value="1"/>
</dbReference>
<feature type="non-terminal residue" evidence="7">
    <location>
        <position position="1"/>
    </location>
</feature>
<evidence type="ECO:0000256" key="2">
    <source>
        <dbReference type="ARBA" id="ARBA00005581"/>
    </source>
</evidence>
<protein>
    <recommendedName>
        <fullName evidence="6">S-protein homolog</fullName>
    </recommendedName>
</protein>
<dbReference type="Proteomes" id="UP000000226">
    <property type="component" value="Chromosome 4"/>
</dbReference>
<dbReference type="OMA" id="CRECIWI"/>
<keyword evidence="8" id="KW-1185">Reference proteome</keyword>
<dbReference type="Pfam" id="PF05938">
    <property type="entry name" value="Self-incomp_S1"/>
    <property type="match status" value="1"/>
</dbReference>
<evidence type="ECO:0000256" key="1">
    <source>
        <dbReference type="ARBA" id="ARBA00004613"/>
    </source>
</evidence>
<keyword evidence="4 6" id="KW-0964">Secreted</keyword>
<dbReference type="AlphaFoldDB" id="V7C124"/>
<reference evidence="8" key="1">
    <citation type="journal article" date="2014" name="Nat. Genet.">
        <title>A reference genome for common bean and genome-wide analysis of dual domestications.</title>
        <authorList>
            <person name="Schmutz J."/>
            <person name="McClean P.E."/>
            <person name="Mamidi S."/>
            <person name="Wu G.A."/>
            <person name="Cannon S.B."/>
            <person name="Grimwood J."/>
            <person name="Jenkins J."/>
            <person name="Shu S."/>
            <person name="Song Q."/>
            <person name="Chavarro C."/>
            <person name="Torres-Torres M."/>
            <person name="Geffroy V."/>
            <person name="Moghaddam S.M."/>
            <person name="Gao D."/>
            <person name="Abernathy B."/>
            <person name="Barry K."/>
            <person name="Blair M."/>
            <person name="Brick M.A."/>
            <person name="Chovatia M."/>
            <person name="Gepts P."/>
            <person name="Goodstein D.M."/>
            <person name="Gonzales M."/>
            <person name="Hellsten U."/>
            <person name="Hyten D.L."/>
            <person name="Jia G."/>
            <person name="Kelly J.D."/>
            <person name="Kudrna D."/>
            <person name="Lee R."/>
            <person name="Richard M.M."/>
            <person name="Miklas P.N."/>
            <person name="Osorno J.M."/>
            <person name="Rodrigues J."/>
            <person name="Thareau V."/>
            <person name="Urrea C.A."/>
            <person name="Wang M."/>
            <person name="Yu Y."/>
            <person name="Zhang M."/>
            <person name="Wing R.A."/>
            <person name="Cregan P.B."/>
            <person name="Rokhsar D.S."/>
            <person name="Jackson S.A."/>
        </authorList>
    </citation>
    <scope>NUCLEOTIDE SEQUENCE [LARGE SCALE GENOMIC DNA]</scope>
    <source>
        <strain evidence="8">cv. G19833</strain>
    </source>
</reference>
<dbReference type="EMBL" id="CM002291">
    <property type="protein sequence ID" value="ESW22995.1"/>
    <property type="molecule type" value="Genomic_DNA"/>
</dbReference>
<dbReference type="InterPro" id="IPR010264">
    <property type="entry name" value="Self-incomp_S1"/>
</dbReference>
<dbReference type="GO" id="GO:0060320">
    <property type="term" value="P:rejection of self pollen"/>
    <property type="evidence" value="ECO:0007669"/>
    <property type="project" value="UniProtKB-KW"/>
</dbReference>
<proteinExistence type="inferred from homology"/>
<comment type="similarity">
    <text evidence="2 6">Belongs to the plant self-incompatibility (S1) protein family.</text>
</comment>
<accession>V7C124</accession>
<dbReference type="PANTHER" id="PTHR31232:SF43">
    <property type="entry name" value="S-PROTEIN HOMOLOG 29-RELATED"/>
    <property type="match status" value="1"/>
</dbReference>
<evidence type="ECO:0000256" key="6">
    <source>
        <dbReference type="RuleBase" id="RU367044"/>
    </source>
</evidence>
<evidence type="ECO:0000256" key="5">
    <source>
        <dbReference type="ARBA" id="ARBA00022729"/>
    </source>
</evidence>
<gene>
    <name evidence="7" type="ORF">PHAVU_004G010300g</name>
</gene>
<dbReference type="GO" id="GO:0005576">
    <property type="term" value="C:extracellular region"/>
    <property type="evidence" value="ECO:0007669"/>
    <property type="project" value="UniProtKB-SubCell"/>
</dbReference>
<sequence>CVKAGIPFFPSNVTVRITNRFDMRYLAVQCKDKHNDLGVQQLNVGQTFSFSFLPDIFFPETLYFCHFVWLEGDHYFDIYVEKRDTYCKGDSCSWDIFANGPCRMISGHRQCFGWNPPVVEERLPLQQSNNTLYV</sequence>
<keyword evidence="3 6" id="KW-0713">Self-incompatibility</keyword>
<comment type="subcellular location">
    <subcellularLocation>
        <location evidence="1 6">Secreted</location>
    </subcellularLocation>
</comment>
<keyword evidence="5" id="KW-0732">Signal</keyword>
<evidence type="ECO:0000256" key="4">
    <source>
        <dbReference type="ARBA" id="ARBA00022525"/>
    </source>
</evidence>
<dbReference type="OrthoDB" id="1418008at2759"/>
<dbReference type="Gramene" id="ESW22995">
    <property type="protein sequence ID" value="ESW22995"/>
    <property type="gene ID" value="PHAVU_004G010300g"/>
</dbReference>
<organism evidence="7 8">
    <name type="scientific">Phaseolus vulgaris</name>
    <name type="common">Kidney bean</name>
    <name type="synonym">French bean</name>
    <dbReference type="NCBI Taxonomy" id="3885"/>
    <lineage>
        <taxon>Eukaryota</taxon>
        <taxon>Viridiplantae</taxon>
        <taxon>Streptophyta</taxon>
        <taxon>Embryophyta</taxon>
        <taxon>Tracheophyta</taxon>
        <taxon>Spermatophyta</taxon>
        <taxon>Magnoliopsida</taxon>
        <taxon>eudicotyledons</taxon>
        <taxon>Gunneridae</taxon>
        <taxon>Pentapetalae</taxon>
        <taxon>rosids</taxon>
        <taxon>fabids</taxon>
        <taxon>Fabales</taxon>
        <taxon>Fabaceae</taxon>
        <taxon>Papilionoideae</taxon>
        <taxon>50 kb inversion clade</taxon>
        <taxon>NPAAA clade</taxon>
        <taxon>indigoferoid/millettioid clade</taxon>
        <taxon>Phaseoleae</taxon>
        <taxon>Phaseolus</taxon>
    </lineage>
</organism>
<dbReference type="eggNOG" id="ENOG502R744">
    <property type="taxonomic scope" value="Eukaryota"/>
</dbReference>